<dbReference type="AlphaFoldDB" id="A0A1M5S650"/>
<dbReference type="Proteomes" id="UP000184139">
    <property type="component" value="Unassembled WGS sequence"/>
</dbReference>
<dbReference type="RefSeq" id="WP_073372947.1">
    <property type="nucleotide sequence ID" value="NZ_FQXS01000001.1"/>
</dbReference>
<gene>
    <name evidence="1" type="ORF">SAMN02745124_00181</name>
</gene>
<organism evidence="1 2">
    <name type="scientific">Desulfofustis glycolicus DSM 9705</name>
    <dbReference type="NCBI Taxonomy" id="1121409"/>
    <lineage>
        <taxon>Bacteria</taxon>
        <taxon>Pseudomonadati</taxon>
        <taxon>Thermodesulfobacteriota</taxon>
        <taxon>Desulfobulbia</taxon>
        <taxon>Desulfobulbales</taxon>
        <taxon>Desulfocapsaceae</taxon>
        <taxon>Desulfofustis</taxon>
    </lineage>
</organism>
<reference evidence="1 2" key="1">
    <citation type="submission" date="2016-11" db="EMBL/GenBank/DDBJ databases">
        <authorList>
            <person name="Jaros S."/>
            <person name="Januszkiewicz K."/>
            <person name="Wedrychowicz H."/>
        </authorList>
    </citation>
    <scope>NUCLEOTIDE SEQUENCE [LARGE SCALE GENOMIC DNA]</scope>
    <source>
        <strain evidence="1 2">DSM 9705</strain>
    </source>
</reference>
<dbReference type="STRING" id="1121409.SAMN02745124_00181"/>
<protein>
    <submittedName>
        <fullName evidence="1">Uncharacterized protein</fullName>
    </submittedName>
</protein>
<dbReference type="EMBL" id="FQXS01000001">
    <property type="protein sequence ID" value="SHH33966.1"/>
    <property type="molecule type" value="Genomic_DNA"/>
</dbReference>
<evidence type="ECO:0000313" key="1">
    <source>
        <dbReference type="EMBL" id="SHH33966.1"/>
    </source>
</evidence>
<accession>A0A1M5S650</accession>
<sequence>MRKTIRRAIRKTLSLEADCPIEATCVYRDEQMKRWISCGWYGGVRYDQVGGATVTCTYQKGEHHEFS</sequence>
<proteinExistence type="predicted"/>
<evidence type="ECO:0000313" key="2">
    <source>
        <dbReference type="Proteomes" id="UP000184139"/>
    </source>
</evidence>
<keyword evidence="2" id="KW-1185">Reference proteome</keyword>
<name>A0A1M5S650_9BACT</name>